<dbReference type="Proteomes" id="UP001152798">
    <property type="component" value="Chromosome 5"/>
</dbReference>
<dbReference type="AlphaFoldDB" id="A0A9P0HFI6"/>
<feature type="transmembrane region" description="Helical" evidence="1">
    <location>
        <begin position="134"/>
        <end position="154"/>
    </location>
</feature>
<name>A0A9P0HFI6_NEZVI</name>
<organism evidence="2 3">
    <name type="scientific">Nezara viridula</name>
    <name type="common">Southern green stink bug</name>
    <name type="synonym">Cimex viridulus</name>
    <dbReference type="NCBI Taxonomy" id="85310"/>
    <lineage>
        <taxon>Eukaryota</taxon>
        <taxon>Metazoa</taxon>
        <taxon>Ecdysozoa</taxon>
        <taxon>Arthropoda</taxon>
        <taxon>Hexapoda</taxon>
        <taxon>Insecta</taxon>
        <taxon>Pterygota</taxon>
        <taxon>Neoptera</taxon>
        <taxon>Paraneoptera</taxon>
        <taxon>Hemiptera</taxon>
        <taxon>Heteroptera</taxon>
        <taxon>Panheteroptera</taxon>
        <taxon>Pentatomomorpha</taxon>
        <taxon>Pentatomoidea</taxon>
        <taxon>Pentatomidae</taxon>
        <taxon>Pentatominae</taxon>
        <taxon>Nezara</taxon>
    </lineage>
</organism>
<feature type="transmembrane region" description="Helical" evidence="1">
    <location>
        <begin position="40"/>
        <end position="61"/>
    </location>
</feature>
<keyword evidence="1" id="KW-0472">Membrane</keyword>
<dbReference type="OrthoDB" id="10370104at2759"/>
<dbReference type="EMBL" id="OV725081">
    <property type="protein sequence ID" value="CAH1401460.1"/>
    <property type="molecule type" value="Genomic_DNA"/>
</dbReference>
<evidence type="ECO:0000313" key="3">
    <source>
        <dbReference type="Proteomes" id="UP001152798"/>
    </source>
</evidence>
<evidence type="ECO:0000313" key="2">
    <source>
        <dbReference type="EMBL" id="CAH1401460.1"/>
    </source>
</evidence>
<feature type="transmembrane region" description="Helical" evidence="1">
    <location>
        <begin position="166"/>
        <end position="188"/>
    </location>
</feature>
<accession>A0A9P0HFI6</accession>
<gene>
    <name evidence="2" type="ORF">NEZAVI_LOCUS10475</name>
</gene>
<evidence type="ECO:0000256" key="1">
    <source>
        <dbReference type="SAM" id="Phobius"/>
    </source>
</evidence>
<sequence length="234" mass="26491">MTTPKGELCFVFEELERGVFIVSKYLGLFPIKYNSGSPSIVLKHAIASGLLRLAAIAYIILNESPRSITISNGALSNSYRYFTFYSSLVSASLIKPVTLLRVGYNLNKLSRAVETIGKVDDIIGIPMKKERWEFSLIVIVIMEIVSFVYEVTVFPDMLIKSPSCVLFYLLALDIYAVASQFTTLVCLAKTRLEFLSETINELVAERWCQCHELLCSFNRDVNYCYSFQLGKKIR</sequence>
<keyword evidence="1" id="KW-0812">Transmembrane</keyword>
<protein>
    <submittedName>
        <fullName evidence="2">Uncharacterized protein</fullName>
    </submittedName>
</protein>
<feature type="transmembrane region" description="Helical" evidence="1">
    <location>
        <begin position="81"/>
        <end position="102"/>
    </location>
</feature>
<keyword evidence="1" id="KW-1133">Transmembrane helix</keyword>
<proteinExistence type="predicted"/>
<reference evidence="2" key="1">
    <citation type="submission" date="2022-01" db="EMBL/GenBank/DDBJ databases">
        <authorList>
            <person name="King R."/>
        </authorList>
    </citation>
    <scope>NUCLEOTIDE SEQUENCE</scope>
</reference>
<keyword evidence="3" id="KW-1185">Reference proteome</keyword>